<dbReference type="InterPro" id="IPR008979">
    <property type="entry name" value="Galactose-bd-like_sf"/>
</dbReference>
<dbReference type="InterPro" id="IPR006103">
    <property type="entry name" value="Glyco_hydro_2_cat"/>
</dbReference>
<dbReference type="InterPro" id="IPR006102">
    <property type="entry name" value="Ig-like_GH2"/>
</dbReference>
<dbReference type="Pfam" id="PF11721">
    <property type="entry name" value="Malectin"/>
    <property type="match status" value="1"/>
</dbReference>
<evidence type="ECO:0000313" key="10">
    <source>
        <dbReference type="Proteomes" id="UP000289792"/>
    </source>
</evidence>
<dbReference type="InterPro" id="IPR013783">
    <property type="entry name" value="Ig-like_fold"/>
</dbReference>
<dbReference type="PANTHER" id="PTHR42732">
    <property type="entry name" value="BETA-GALACTOSIDASE"/>
    <property type="match status" value="1"/>
</dbReference>
<feature type="domain" description="Glycosyl hydrolases family 2 sugar binding" evidence="7">
    <location>
        <begin position="69"/>
        <end position="170"/>
    </location>
</feature>
<dbReference type="OrthoDB" id="9801077at2"/>
<evidence type="ECO:0000313" key="9">
    <source>
        <dbReference type="EMBL" id="RXJ51446.1"/>
    </source>
</evidence>
<dbReference type="Gene3D" id="2.60.40.10">
    <property type="entry name" value="Immunoglobulins"/>
    <property type="match status" value="2"/>
</dbReference>
<dbReference type="Proteomes" id="UP000289792">
    <property type="component" value="Unassembled WGS sequence"/>
</dbReference>
<keyword evidence="4" id="KW-0732">Signal</keyword>
<dbReference type="Pfam" id="PF00703">
    <property type="entry name" value="Glyco_hydro_2"/>
    <property type="match status" value="1"/>
</dbReference>
<gene>
    <name evidence="9" type="ORF">ESZ48_06160</name>
</gene>
<feature type="signal peptide" evidence="4">
    <location>
        <begin position="1"/>
        <end position="26"/>
    </location>
</feature>
<comment type="caution">
    <text evidence="9">The sequence shown here is derived from an EMBL/GenBank/DDBJ whole genome shotgun (WGS) entry which is preliminary data.</text>
</comment>
<dbReference type="InterPro" id="IPR006101">
    <property type="entry name" value="Glyco_hydro_2"/>
</dbReference>
<evidence type="ECO:0000256" key="1">
    <source>
        <dbReference type="ARBA" id="ARBA00007401"/>
    </source>
</evidence>
<evidence type="ECO:0000259" key="6">
    <source>
        <dbReference type="Pfam" id="PF02836"/>
    </source>
</evidence>
<feature type="domain" description="Glycoside hydrolase family 2 immunoglobulin-like beta-sandwich" evidence="5">
    <location>
        <begin position="189"/>
        <end position="290"/>
    </location>
</feature>
<dbReference type="Pfam" id="PF02837">
    <property type="entry name" value="Glyco_hydro_2_N"/>
    <property type="match status" value="1"/>
</dbReference>
<dbReference type="PRINTS" id="PR00132">
    <property type="entry name" value="GLHYDRLASE2"/>
</dbReference>
<proteinExistence type="inferred from homology"/>
<evidence type="ECO:0000256" key="2">
    <source>
        <dbReference type="ARBA" id="ARBA00022801"/>
    </source>
</evidence>
<evidence type="ECO:0000259" key="5">
    <source>
        <dbReference type="Pfam" id="PF00703"/>
    </source>
</evidence>
<dbReference type="Pfam" id="PF02836">
    <property type="entry name" value="Glyco_hydro_2_C"/>
    <property type="match status" value="1"/>
</dbReference>
<keyword evidence="2 9" id="KW-0378">Hydrolase</keyword>
<dbReference type="GO" id="GO:0004553">
    <property type="term" value="F:hydrolase activity, hydrolyzing O-glycosyl compounds"/>
    <property type="evidence" value="ECO:0007669"/>
    <property type="project" value="InterPro"/>
</dbReference>
<evidence type="ECO:0000256" key="4">
    <source>
        <dbReference type="SAM" id="SignalP"/>
    </source>
</evidence>
<dbReference type="InterPro" id="IPR036156">
    <property type="entry name" value="Beta-gal/glucu_dom_sf"/>
</dbReference>
<feature type="chain" id="PRO_5020477675" evidence="4">
    <location>
        <begin position="27"/>
        <end position="876"/>
    </location>
</feature>
<dbReference type="PANTHER" id="PTHR42732:SF1">
    <property type="entry name" value="BETA-MANNOSIDASE"/>
    <property type="match status" value="1"/>
</dbReference>
<dbReference type="SUPFAM" id="SSF49785">
    <property type="entry name" value="Galactose-binding domain-like"/>
    <property type="match status" value="1"/>
</dbReference>
<dbReference type="InterPro" id="IPR021720">
    <property type="entry name" value="Malectin_dom"/>
</dbReference>
<dbReference type="SUPFAM" id="SSF51445">
    <property type="entry name" value="(Trans)glycosidases"/>
    <property type="match status" value="1"/>
</dbReference>
<dbReference type="InterPro" id="IPR017853">
    <property type="entry name" value="GH"/>
</dbReference>
<reference evidence="9 10" key="1">
    <citation type="submission" date="2019-01" db="EMBL/GenBank/DDBJ databases">
        <title>Genome sequence of the Antarctic species Gelidibacter gilvus ACAM 158(T).</title>
        <authorList>
            <person name="Bowman J.P."/>
        </authorList>
    </citation>
    <scope>NUCLEOTIDE SEQUENCE [LARGE SCALE GENOMIC DNA]</scope>
    <source>
        <strain evidence="9 10">IC158</strain>
    </source>
</reference>
<organism evidence="9 10">
    <name type="scientific">Gelidibacter gilvus</name>
    <dbReference type="NCBI Taxonomy" id="59602"/>
    <lineage>
        <taxon>Bacteria</taxon>
        <taxon>Pseudomonadati</taxon>
        <taxon>Bacteroidota</taxon>
        <taxon>Flavobacteriia</taxon>
        <taxon>Flavobacteriales</taxon>
        <taxon>Flavobacteriaceae</taxon>
        <taxon>Gelidibacter</taxon>
    </lineage>
</organism>
<comment type="similarity">
    <text evidence="1">Belongs to the glycosyl hydrolase 2 family.</text>
</comment>
<evidence type="ECO:0000259" key="8">
    <source>
        <dbReference type="Pfam" id="PF11721"/>
    </source>
</evidence>
<protein>
    <submittedName>
        <fullName evidence="9">Glycoside hydrolase family 2</fullName>
    </submittedName>
</protein>
<dbReference type="GO" id="GO:0005975">
    <property type="term" value="P:carbohydrate metabolic process"/>
    <property type="evidence" value="ECO:0007669"/>
    <property type="project" value="InterPro"/>
</dbReference>
<keyword evidence="3" id="KW-0326">Glycosidase</keyword>
<keyword evidence="10" id="KW-1185">Reference proteome</keyword>
<accession>A0A4V1LN89</accession>
<dbReference type="Gene3D" id="2.60.120.260">
    <property type="entry name" value="Galactose-binding domain-like"/>
    <property type="match status" value="1"/>
</dbReference>
<dbReference type="Gene3D" id="2.60.120.430">
    <property type="entry name" value="Galactose-binding lectin"/>
    <property type="match status" value="1"/>
</dbReference>
<dbReference type="AlphaFoldDB" id="A0A4V1LN89"/>
<dbReference type="EMBL" id="SDDZ01000002">
    <property type="protein sequence ID" value="RXJ51446.1"/>
    <property type="molecule type" value="Genomic_DNA"/>
</dbReference>
<name>A0A4V1LN89_9FLAO</name>
<dbReference type="RefSeq" id="WP_129016444.1">
    <property type="nucleotide sequence ID" value="NZ_SDDZ01000002.1"/>
</dbReference>
<feature type="domain" description="Glycoside hydrolase family 2 catalytic" evidence="6">
    <location>
        <begin position="297"/>
        <end position="599"/>
    </location>
</feature>
<feature type="domain" description="Malectin" evidence="8">
    <location>
        <begin position="698"/>
        <end position="859"/>
    </location>
</feature>
<evidence type="ECO:0000259" key="7">
    <source>
        <dbReference type="Pfam" id="PF02837"/>
    </source>
</evidence>
<dbReference type="SUPFAM" id="SSF49303">
    <property type="entry name" value="beta-Galactosidase/glucuronidase domain"/>
    <property type="match status" value="1"/>
</dbReference>
<dbReference type="Gene3D" id="3.20.20.80">
    <property type="entry name" value="Glycosidases"/>
    <property type="match status" value="1"/>
</dbReference>
<dbReference type="InterPro" id="IPR006104">
    <property type="entry name" value="Glyco_hydro_2_N"/>
</dbReference>
<evidence type="ECO:0000256" key="3">
    <source>
        <dbReference type="ARBA" id="ARBA00023295"/>
    </source>
</evidence>
<dbReference type="InterPro" id="IPR051913">
    <property type="entry name" value="GH2_Domain-Containing"/>
</dbReference>
<sequence length="876" mass="100898">MMKYQNHSIRNLLILFCVAFSSQLIAQKTIINSGWQFTLDTTKTKWETVNIPHTWNKDDAFDDEGGYFRGLGFYQKQVYVPIEKKGLIHYLRFKGVNQEANVYVNGSFAGNHKGGYTAFNFNITEFLKFGAYNLIEVKVDNSYNANIPPLDIDFTIYGGIYRDVEWIALPKQHLALNDFASEGFYVDYPNVSKEKASVEVSVLLDNFDVKSASNILEVSIADADGKIIQTEIRKVEINAKTTEKLKIHSPEIRNPNLWSPERPNLYHLQIFLKDKNGTILDEKSSNIAFRWVSVNPNKGFFLNGEPYKIIGVNRHQDYEGYGSAVPMQLQEKDIHLIKNMGANVIRFAHYPQAQELYKLCDELGLLVWSEIPVVNKVTNTPEFFETSMTMQEEHLKQYYNFPSVVMFGYMNEIFLRLVFDNKSTDQEKEDAKIYSYELAKKLEDFTRKMAPNRLTVMALHFNEVYNDTKIADLSMLIGWNLYFGWYNDTIPDLGIFLDDQHQRFPNRSIMISEYGPGADVNISSTTPKKYDYTQEYQLILHKSYYDQVMARDFVVGMTAWNFADFGSEFRGETIPHVNQKGLVQYNREPKAIYYWYKAVLNTKEPFIHIALNAEQPLNLIDEDKRTVSIFSNEKKAEVFLNGELVDAITFINGLAKADIPFINGENELKVASDSQEETKTLQVFKSDNLKTAHFKRFGINLGSHFSFYDQENNVTFVPDRKYSENLYGHFDGTPYNITKDKNQGIPNNIKNTKKEGIFQTMLEGCTIYKVDVPNGKYQITLYFVEPQIKSNIEMVFNLTAEKALSNQDTKKQRVFDVFLNDILVESHFDLAKTFPDKYGVTLTNIVNIRNNEGLSINLKPIEGKTVLSGVLIEKKD</sequence>